<gene>
    <name evidence="4" type="ORF">BCR33DRAFT_761572</name>
</gene>
<evidence type="ECO:0000313" key="4">
    <source>
        <dbReference type="EMBL" id="ORY52349.1"/>
    </source>
</evidence>
<evidence type="ECO:0000256" key="2">
    <source>
        <dbReference type="SAM" id="MobiDB-lite"/>
    </source>
</evidence>
<keyword evidence="5" id="KW-1185">Reference proteome</keyword>
<name>A0A1Y2CZ98_9FUNG</name>
<feature type="region of interest" description="Disordered" evidence="2">
    <location>
        <begin position="147"/>
        <end position="183"/>
    </location>
</feature>
<proteinExistence type="inferred from homology"/>
<organism evidence="4 5">
    <name type="scientific">Rhizoclosmatium globosum</name>
    <dbReference type="NCBI Taxonomy" id="329046"/>
    <lineage>
        <taxon>Eukaryota</taxon>
        <taxon>Fungi</taxon>
        <taxon>Fungi incertae sedis</taxon>
        <taxon>Chytridiomycota</taxon>
        <taxon>Chytridiomycota incertae sedis</taxon>
        <taxon>Chytridiomycetes</taxon>
        <taxon>Chytridiales</taxon>
        <taxon>Chytriomycetaceae</taxon>
        <taxon>Rhizoclosmatium</taxon>
    </lineage>
</organism>
<sequence>MSNITTAETPTADLTTAMDSLLHLETMLEQSGYDDGLRDGLALGLEEGRDLGQRIAIKTAREVGYYLGVCQELLESLASQPEAVGVVVHSRAAKVLESTKTLCELFPHTNDHAADIVPLLEKIRGKFTLATVLLKMPQLKFNLETNVPTETNLPTSGTQEVNGTQVSHDDANSQPTPKPDFSF</sequence>
<dbReference type="EMBL" id="MCGO01000003">
    <property type="protein sequence ID" value="ORY52349.1"/>
    <property type="molecule type" value="Genomic_DNA"/>
</dbReference>
<protein>
    <recommendedName>
        <fullName evidence="3">Essential protein Yae1 N-terminal domain-containing protein</fullName>
    </recommendedName>
</protein>
<dbReference type="OrthoDB" id="48036at2759"/>
<dbReference type="PANTHER" id="PTHR28532:SF1">
    <property type="entry name" value="ORAL CANCER OVEREXPRESSED 1"/>
    <property type="match status" value="1"/>
</dbReference>
<dbReference type="InterPro" id="IPR019191">
    <property type="entry name" value="Essential_protein_Yae1_N"/>
</dbReference>
<evidence type="ECO:0000256" key="1">
    <source>
        <dbReference type="ARBA" id="ARBA00038090"/>
    </source>
</evidence>
<dbReference type="Proteomes" id="UP000193642">
    <property type="component" value="Unassembled WGS sequence"/>
</dbReference>
<dbReference type="STRING" id="329046.A0A1Y2CZ98"/>
<evidence type="ECO:0000313" key="5">
    <source>
        <dbReference type="Proteomes" id="UP000193642"/>
    </source>
</evidence>
<reference evidence="4 5" key="1">
    <citation type="submission" date="2016-07" db="EMBL/GenBank/DDBJ databases">
        <title>Pervasive Adenine N6-methylation of Active Genes in Fungi.</title>
        <authorList>
            <consortium name="DOE Joint Genome Institute"/>
            <person name="Mondo S.J."/>
            <person name="Dannebaum R.O."/>
            <person name="Kuo R.C."/>
            <person name="Labutti K."/>
            <person name="Haridas S."/>
            <person name="Kuo A."/>
            <person name="Salamov A."/>
            <person name="Ahrendt S.R."/>
            <person name="Lipzen A."/>
            <person name="Sullivan W."/>
            <person name="Andreopoulos W.B."/>
            <person name="Clum A."/>
            <person name="Lindquist E."/>
            <person name="Daum C."/>
            <person name="Ramamoorthy G.K."/>
            <person name="Gryganskyi A."/>
            <person name="Culley D."/>
            <person name="Magnuson J.K."/>
            <person name="James T.Y."/>
            <person name="O'Malley M.A."/>
            <person name="Stajich J.E."/>
            <person name="Spatafora J.W."/>
            <person name="Visel A."/>
            <person name="Grigoriev I.V."/>
        </authorList>
    </citation>
    <scope>NUCLEOTIDE SEQUENCE [LARGE SCALE GENOMIC DNA]</scope>
    <source>
        <strain evidence="4 5">JEL800</strain>
    </source>
</reference>
<dbReference type="InterPro" id="IPR052436">
    <property type="entry name" value="LTO1_adapter"/>
</dbReference>
<evidence type="ECO:0000259" key="3">
    <source>
        <dbReference type="Pfam" id="PF09811"/>
    </source>
</evidence>
<feature type="domain" description="Essential protein Yae1 N-terminal" evidence="3">
    <location>
        <begin position="32"/>
        <end position="70"/>
    </location>
</feature>
<comment type="caution">
    <text evidence="4">The sequence shown here is derived from an EMBL/GenBank/DDBJ whole genome shotgun (WGS) entry which is preliminary data.</text>
</comment>
<comment type="similarity">
    <text evidence="1">Belongs to the LTO1 family.</text>
</comment>
<dbReference type="Pfam" id="PF09811">
    <property type="entry name" value="Yae1_N"/>
    <property type="match status" value="1"/>
</dbReference>
<dbReference type="AlphaFoldDB" id="A0A1Y2CZ98"/>
<accession>A0A1Y2CZ98</accession>
<feature type="compositionally biased region" description="Polar residues" evidence="2">
    <location>
        <begin position="147"/>
        <end position="166"/>
    </location>
</feature>
<dbReference type="PANTHER" id="PTHR28532">
    <property type="entry name" value="GEO13458P1"/>
    <property type="match status" value="1"/>
</dbReference>